<dbReference type="SMART" id="SM00327">
    <property type="entry name" value="VWA"/>
    <property type="match status" value="1"/>
</dbReference>
<dbReference type="Proteomes" id="UP000035740">
    <property type="component" value="Unassembled WGS sequence"/>
</dbReference>
<dbReference type="PROSITE" id="PS50234">
    <property type="entry name" value="VWFA"/>
    <property type="match status" value="1"/>
</dbReference>
<dbReference type="EMBL" id="KQ091196">
    <property type="protein sequence ID" value="KMS94687.1"/>
    <property type="molecule type" value="Genomic_DNA"/>
</dbReference>
<evidence type="ECO:0000313" key="3">
    <source>
        <dbReference type="EMBL" id="KMS94687.1"/>
    </source>
</evidence>
<dbReference type="KEGG" id="bvg:104885371"/>
<dbReference type="SUPFAM" id="SSF53300">
    <property type="entry name" value="vWA-like"/>
    <property type="match status" value="1"/>
</dbReference>
<feature type="domain" description="VWFA" evidence="2">
    <location>
        <begin position="66"/>
        <end position="250"/>
    </location>
</feature>
<name>A0A0J8B4C1_BETVV</name>
<dbReference type="PANTHER" id="PTHR10579:SF129">
    <property type="entry name" value="OS01G0640200 PROTEIN"/>
    <property type="match status" value="1"/>
</dbReference>
<organism evidence="3 4">
    <name type="scientific">Beta vulgaris subsp. vulgaris</name>
    <name type="common">Beet</name>
    <dbReference type="NCBI Taxonomy" id="3555"/>
    <lineage>
        <taxon>Eukaryota</taxon>
        <taxon>Viridiplantae</taxon>
        <taxon>Streptophyta</taxon>
        <taxon>Embryophyta</taxon>
        <taxon>Tracheophyta</taxon>
        <taxon>Spermatophyta</taxon>
        <taxon>Magnoliopsida</taxon>
        <taxon>eudicotyledons</taxon>
        <taxon>Gunneridae</taxon>
        <taxon>Pentapetalae</taxon>
        <taxon>Caryophyllales</taxon>
        <taxon>Chenopodiaceae</taxon>
        <taxon>Betoideae</taxon>
        <taxon>Beta</taxon>
    </lineage>
</organism>
<feature type="coiled-coil region" evidence="1">
    <location>
        <begin position="120"/>
        <end position="147"/>
    </location>
</feature>
<proteinExistence type="predicted"/>
<protein>
    <recommendedName>
        <fullName evidence="2">VWFA domain-containing protein</fullName>
    </recommendedName>
</protein>
<dbReference type="OrthoDB" id="687730at2759"/>
<keyword evidence="4" id="KW-1185">Reference proteome</keyword>
<reference evidence="3 4" key="1">
    <citation type="journal article" date="2014" name="Nature">
        <title>The genome of the recently domesticated crop plant sugar beet (Beta vulgaris).</title>
        <authorList>
            <person name="Dohm J.C."/>
            <person name="Minoche A.E."/>
            <person name="Holtgrawe D."/>
            <person name="Capella-Gutierrez S."/>
            <person name="Zakrzewski F."/>
            <person name="Tafer H."/>
            <person name="Rupp O."/>
            <person name="Sorensen T.R."/>
            <person name="Stracke R."/>
            <person name="Reinhardt R."/>
            <person name="Goesmann A."/>
            <person name="Kraft T."/>
            <person name="Schulz B."/>
            <person name="Stadler P.F."/>
            <person name="Schmidt T."/>
            <person name="Gabaldon T."/>
            <person name="Lehrach H."/>
            <person name="Weisshaar B."/>
            <person name="Himmelbauer H."/>
        </authorList>
    </citation>
    <scope>NUCLEOTIDE SEQUENCE [LARGE SCALE GENOMIC DNA]</scope>
    <source>
        <tissue evidence="3">Taproot</tissue>
    </source>
</reference>
<dbReference type="InterPro" id="IPR051266">
    <property type="entry name" value="CLCR"/>
</dbReference>
<evidence type="ECO:0000259" key="2">
    <source>
        <dbReference type="PROSITE" id="PS50234"/>
    </source>
</evidence>
<feature type="non-terminal residue" evidence="3">
    <location>
        <position position="458"/>
    </location>
</feature>
<dbReference type="AlphaFoldDB" id="A0A0J8B4C1"/>
<dbReference type="InterPro" id="IPR036465">
    <property type="entry name" value="vWFA_dom_sf"/>
</dbReference>
<gene>
    <name evidence="3" type="ORF">BVRB_016280</name>
</gene>
<dbReference type="PANTHER" id="PTHR10579">
    <property type="entry name" value="CALCIUM-ACTIVATED CHLORIDE CHANNEL REGULATOR"/>
    <property type="match status" value="1"/>
</dbReference>
<dbReference type="InterPro" id="IPR032838">
    <property type="entry name" value="Vwaint_dom"/>
</dbReference>
<dbReference type="eggNOG" id="ENOG502QZGI">
    <property type="taxonomic scope" value="Eukaryota"/>
</dbReference>
<dbReference type="Pfam" id="PF14624">
    <property type="entry name" value="Vwaint"/>
    <property type="match status" value="1"/>
</dbReference>
<evidence type="ECO:0000313" key="4">
    <source>
        <dbReference type="Proteomes" id="UP000035740"/>
    </source>
</evidence>
<dbReference type="Gene3D" id="3.40.50.410">
    <property type="entry name" value="von Willebrand factor, type A domain"/>
    <property type="match status" value="1"/>
</dbReference>
<dbReference type="InterPro" id="IPR002035">
    <property type="entry name" value="VWF_A"/>
</dbReference>
<dbReference type="OMA" id="MATKDLY"/>
<dbReference type="Gramene" id="KMS94687">
    <property type="protein sequence ID" value="KMS94687"/>
    <property type="gene ID" value="BVRB_016280"/>
</dbReference>
<evidence type="ECO:0000256" key="1">
    <source>
        <dbReference type="SAM" id="Coils"/>
    </source>
</evidence>
<keyword evidence="1" id="KW-0175">Coiled coil</keyword>
<accession>A0A0J8B4C1</accession>
<dbReference type="Pfam" id="PF00092">
    <property type="entry name" value="VWA"/>
    <property type="match status" value="1"/>
</dbReference>
<sequence length="458" mass="51011">MVDNYVDDEQISETPPYSGQVSEFLKAGRVNVTVISKAKAPPEQNHFKVMLELTGAEIGKDRLGVDIVTVLDVNSMAKKDKKLDKMKSAMKFMIKKLSPIDRLSVVTFSTLSTKRKSPLLAMADQSKSRIENLVNDLEVEVESTEITVADGVTAGLRTALQVLNDRVHTTRRVAAIMLVMCNCDLKSDIRNVVQVPDINVPVYTFGLGRIFDEKVLYHITNKSPGGIFSVADVKDTPLSSSLSLAFSQCLAGLLTVVVQDLKLTITSVNSKIEKVSAGNYIQYANNDVGSLTVSFGNLYREEKRNVMVELLLPAVDTQAVTEVLKIYYSYNAGEYFFQEEKPLITTITRMETLNEEEPEKVTIEDARLRTITTIVEATDAADFGKFDEAQDKIVEAQNMLEDVVDQPEQSIEMLKYELYELIKLMQSQDIYTSLGRAFALAVQTSHDRQRFATRGAAT</sequence>